<evidence type="ECO:0000313" key="2">
    <source>
        <dbReference type="Proteomes" id="UP000624244"/>
    </source>
</evidence>
<name>A0A8H5ZJK5_COCSA</name>
<dbReference type="AlphaFoldDB" id="A0A8H5ZJK5"/>
<protein>
    <submittedName>
        <fullName evidence="1">Uncharacterized protein</fullName>
    </submittedName>
</protein>
<evidence type="ECO:0000313" key="1">
    <source>
        <dbReference type="EMBL" id="KAF5850477.1"/>
    </source>
</evidence>
<dbReference type="EMBL" id="WNKQ01000007">
    <property type="protein sequence ID" value="KAF5850477.1"/>
    <property type="molecule type" value="Genomic_DNA"/>
</dbReference>
<proteinExistence type="predicted"/>
<reference evidence="1" key="1">
    <citation type="submission" date="2019-11" db="EMBL/GenBank/DDBJ databases">
        <title>Bipolaris sorokiniana Genome sequencing.</title>
        <authorList>
            <person name="Wang H."/>
        </authorList>
    </citation>
    <scope>NUCLEOTIDE SEQUENCE</scope>
</reference>
<accession>A0A8H5ZJK5</accession>
<sequence length="83" mass="9985">MRRRLNIIVNKCDITIRILDKGKKIIYCVVRALPKIIYKELAKIAVFIYLERTSLKIFSYKILQVLWAERPSERVCFYLSYRS</sequence>
<gene>
    <name evidence="1" type="ORF">GGP41_002719</name>
</gene>
<dbReference type="Proteomes" id="UP000624244">
    <property type="component" value="Unassembled WGS sequence"/>
</dbReference>
<organism evidence="1 2">
    <name type="scientific">Cochliobolus sativus</name>
    <name type="common">Common root rot and spot blotch fungus</name>
    <name type="synonym">Bipolaris sorokiniana</name>
    <dbReference type="NCBI Taxonomy" id="45130"/>
    <lineage>
        <taxon>Eukaryota</taxon>
        <taxon>Fungi</taxon>
        <taxon>Dikarya</taxon>
        <taxon>Ascomycota</taxon>
        <taxon>Pezizomycotina</taxon>
        <taxon>Dothideomycetes</taxon>
        <taxon>Pleosporomycetidae</taxon>
        <taxon>Pleosporales</taxon>
        <taxon>Pleosporineae</taxon>
        <taxon>Pleosporaceae</taxon>
        <taxon>Bipolaris</taxon>
    </lineage>
</organism>
<comment type="caution">
    <text evidence="1">The sequence shown here is derived from an EMBL/GenBank/DDBJ whole genome shotgun (WGS) entry which is preliminary data.</text>
</comment>